<dbReference type="RefSeq" id="WP_119540587.1">
    <property type="nucleotide sequence ID" value="NZ_QYRN01000006.1"/>
</dbReference>
<protein>
    <submittedName>
        <fullName evidence="3">PQQ-dependent sugar dehydrogenase</fullName>
    </submittedName>
</protein>
<dbReference type="AlphaFoldDB" id="A0A3A1WR77"/>
<dbReference type="PANTHER" id="PTHR19328">
    <property type="entry name" value="HEDGEHOG-INTERACTING PROTEIN"/>
    <property type="match status" value="1"/>
</dbReference>
<keyword evidence="4" id="KW-1185">Reference proteome</keyword>
<dbReference type="OrthoDB" id="9770043at2"/>
<evidence type="ECO:0000313" key="4">
    <source>
        <dbReference type="Proteomes" id="UP000265750"/>
    </source>
</evidence>
<evidence type="ECO:0000313" key="3">
    <source>
        <dbReference type="EMBL" id="RIY00278.1"/>
    </source>
</evidence>
<evidence type="ECO:0000259" key="2">
    <source>
        <dbReference type="Pfam" id="PF07995"/>
    </source>
</evidence>
<keyword evidence="1" id="KW-0732">Signal</keyword>
<dbReference type="EMBL" id="QYRN01000006">
    <property type="protein sequence ID" value="RIY00278.1"/>
    <property type="molecule type" value="Genomic_DNA"/>
</dbReference>
<sequence length="387" mass="41008">MNTNIAVNPCARRSRLPAVGLLATLLFGPSLPAKAEPPPRVDPSLYRVVSEIEGLERPWSLAFLPDGRRLLTEAVGRLRVVGADGALDPAPVRGLPPIYTAGQGGLMDVAVDPDFAETGRIFLTFLHGDAEANNVRLVSARLRDGALDDLRVLFTATPKAGGSNHGSRIAFLPDGTLALSLGDGFDRREDAQDPANTLGKIVRLGRDGSIPADNPLAARPGAAPEILTLGHRNVQGIALDPSDGTLLVAEHGPRGGDELNRLVPGRNYGWPLVSGGLDYSFARVTPFASLPGFEAPLLEWTPSIAPAGLAVYGGDLFPQWRGALLVPALAEKTVRLVHRQGGRITGQELLLAELGERMRDVRVAPDGSIQVLTDGETGRLLRLVPPS</sequence>
<dbReference type="InterPro" id="IPR011041">
    <property type="entry name" value="Quinoprot_gluc/sorb_DH_b-prop"/>
</dbReference>
<dbReference type="Gene3D" id="2.120.10.30">
    <property type="entry name" value="TolB, C-terminal domain"/>
    <property type="match status" value="1"/>
</dbReference>
<dbReference type="SUPFAM" id="SSF50952">
    <property type="entry name" value="Soluble quinoprotein glucose dehydrogenase"/>
    <property type="match status" value="1"/>
</dbReference>
<feature type="domain" description="Glucose/Sorbosone dehydrogenase" evidence="2">
    <location>
        <begin position="55"/>
        <end position="382"/>
    </location>
</feature>
<evidence type="ECO:0000256" key="1">
    <source>
        <dbReference type="SAM" id="SignalP"/>
    </source>
</evidence>
<reference evidence="4" key="1">
    <citation type="submission" date="2018-09" db="EMBL/GenBank/DDBJ databases">
        <authorList>
            <person name="Tuo L."/>
        </authorList>
    </citation>
    <scope>NUCLEOTIDE SEQUENCE [LARGE SCALE GENOMIC DNA]</scope>
    <source>
        <strain evidence="4">M2BS4Y-1</strain>
    </source>
</reference>
<dbReference type="Pfam" id="PF07995">
    <property type="entry name" value="GSDH"/>
    <property type="match status" value="1"/>
</dbReference>
<feature type="signal peptide" evidence="1">
    <location>
        <begin position="1"/>
        <end position="35"/>
    </location>
</feature>
<gene>
    <name evidence="3" type="ORF">D3218_13445</name>
</gene>
<proteinExistence type="predicted"/>
<organism evidence="3 4">
    <name type="scientific">Aureimonas flava</name>
    <dbReference type="NCBI Taxonomy" id="2320271"/>
    <lineage>
        <taxon>Bacteria</taxon>
        <taxon>Pseudomonadati</taxon>
        <taxon>Pseudomonadota</taxon>
        <taxon>Alphaproteobacteria</taxon>
        <taxon>Hyphomicrobiales</taxon>
        <taxon>Aurantimonadaceae</taxon>
        <taxon>Aureimonas</taxon>
    </lineage>
</organism>
<dbReference type="InterPro" id="IPR011042">
    <property type="entry name" value="6-blade_b-propeller_TolB-like"/>
</dbReference>
<name>A0A3A1WR77_9HYPH</name>
<feature type="chain" id="PRO_5017197303" evidence="1">
    <location>
        <begin position="36"/>
        <end position="387"/>
    </location>
</feature>
<dbReference type="PANTHER" id="PTHR19328:SF75">
    <property type="entry name" value="ALDOSE SUGAR DEHYDROGENASE YLII"/>
    <property type="match status" value="1"/>
</dbReference>
<dbReference type="Proteomes" id="UP000265750">
    <property type="component" value="Unassembled WGS sequence"/>
</dbReference>
<accession>A0A3A1WR77</accession>
<dbReference type="InterPro" id="IPR012938">
    <property type="entry name" value="Glc/Sorbosone_DH"/>
</dbReference>
<comment type="caution">
    <text evidence="3">The sequence shown here is derived from an EMBL/GenBank/DDBJ whole genome shotgun (WGS) entry which is preliminary data.</text>
</comment>